<protein>
    <recommendedName>
        <fullName evidence="3">Alpha/beta hydrolase fold-3 domain-containing protein</fullName>
    </recommendedName>
</protein>
<name>A0A1S9D4S3_ASPOZ</name>
<proteinExistence type="predicted"/>
<dbReference type="Proteomes" id="UP000190312">
    <property type="component" value="Unassembled WGS sequence"/>
</dbReference>
<feature type="region of interest" description="Disordered" evidence="2">
    <location>
        <begin position="106"/>
        <end position="128"/>
    </location>
</feature>
<dbReference type="OrthoDB" id="2152029at2759"/>
<gene>
    <name evidence="4" type="ORF">OAory_01049440</name>
</gene>
<dbReference type="Pfam" id="PF07859">
    <property type="entry name" value="Abhydrolase_3"/>
    <property type="match status" value="1"/>
</dbReference>
<dbReference type="SUPFAM" id="SSF53474">
    <property type="entry name" value="alpha/beta-Hydrolases"/>
    <property type="match status" value="1"/>
</dbReference>
<dbReference type="PANTHER" id="PTHR48081">
    <property type="entry name" value="AB HYDROLASE SUPERFAMILY PROTEIN C4A8.06C"/>
    <property type="match status" value="1"/>
</dbReference>
<dbReference type="InterPro" id="IPR029058">
    <property type="entry name" value="AB_hydrolase_fold"/>
</dbReference>
<feature type="domain" description="Alpha/beta hydrolase fold-3" evidence="3">
    <location>
        <begin position="147"/>
        <end position="292"/>
    </location>
</feature>
<organism evidence="4 5">
    <name type="scientific">Aspergillus oryzae</name>
    <name type="common">Yellow koji mold</name>
    <dbReference type="NCBI Taxonomy" id="5062"/>
    <lineage>
        <taxon>Eukaryota</taxon>
        <taxon>Fungi</taxon>
        <taxon>Dikarya</taxon>
        <taxon>Ascomycota</taxon>
        <taxon>Pezizomycotina</taxon>
        <taxon>Eurotiomycetes</taxon>
        <taxon>Eurotiomycetidae</taxon>
        <taxon>Eurotiales</taxon>
        <taxon>Aspergillaceae</taxon>
        <taxon>Aspergillus</taxon>
        <taxon>Aspergillus subgen. Circumdati</taxon>
    </lineage>
</organism>
<reference evidence="4 5" key="1">
    <citation type="submission" date="2016-10" db="EMBL/GenBank/DDBJ databases">
        <title>Genome sequencing of Aspergillus oryzae BCC7051.</title>
        <authorList>
            <person name="Thammarongtham C."/>
            <person name="Vorapreeda T."/>
            <person name="Nookaew I."/>
            <person name="Srisuk T."/>
            <person name="Land M."/>
            <person name="Jeennor S."/>
            <person name="Laoteng K."/>
        </authorList>
    </citation>
    <scope>NUCLEOTIDE SEQUENCE [LARGE SCALE GENOMIC DNA]</scope>
    <source>
        <strain evidence="4 5">BCC7051</strain>
    </source>
</reference>
<sequence>MPSVHSTLYTAYTLLTQPARLVTWWLYYIPKSNRPNPAWSWKRAATLQVVILLIRYRTAIRYRTPKALEPGPDGDRFIVLHPNLKTESAVYKGKLTPVPAVQPHQLARAGTQQPQPSPHESSSSISTQAPMYSSALDPAMDVAGDPRNSIPPSQIVLSGESAGGNLILAMLRYITTENQAIPLPRCALLWSPWVDMTIKALLEMDQHRNYKSDYIEYDFGSWGASSYIPPGWSDSNPYLSPLGSEYRLSVPLFIEVGTSEVLYDNIVLFAHNMREKGTEVELREATNGVHATFGIADTLGMSEVAIDGHARGARFNARTGGD</sequence>
<keyword evidence="1" id="KW-0378">Hydrolase</keyword>
<dbReference type="InterPro" id="IPR050300">
    <property type="entry name" value="GDXG_lipolytic_enzyme"/>
</dbReference>
<evidence type="ECO:0000256" key="2">
    <source>
        <dbReference type="SAM" id="MobiDB-lite"/>
    </source>
</evidence>
<dbReference type="EMBL" id="MKZY01000011">
    <property type="protein sequence ID" value="OOO04097.1"/>
    <property type="molecule type" value="Genomic_DNA"/>
</dbReference>
<feature type="compositionally biased region" description="Low complexity" evidence="2">
    <location>
        <begin position="112"/>
        <end position="126"/>
    </location>
</feature>
<accession>A0A1S9D4S3</accession>
<evidence type="ECO:0000313" key="5">
    <source>
        <dbReference type="Proteomes" id="UP000190312"/>
    </source>
</evidence>
<dbReference type="InterPro" id="IPR013094">
    <property type="entry name" value="AB_hydrolase_3"/>
</dbReference>
<evidence type="ECO:0000313" key="4">
    <source>
        <dbReference type="EMBL" id="OOO04097.1"/>
    </source>
</evidence>
<dbReference type="AlphaFoldDB" id="A0A1S9D4S3"/>
<dbReference type="GO" id="GO:0016787">
    <property type="term" value="F:hydrolase activity"/>
    <property type="evidence" value="ECO:0007669"/>
    <property type="project" value="UniProtKB-KW"/>
</dbReference>
<comment type="caution">
    <text evidence="4">The sequence shown here is derived from an EMBL/GenBank/DDBJ whole genome shotgun (WGS) entry which is preliminary data.</text>
</comment>
<evidence type="ECO:0000256" key="1">
    <source>
        <dbReference type="ARBA" id="ARBA00022801"/>
    </source>
</evidence>
<evidence type="ECO:0000259" key="3">
    <source>
        <dbReference type="Pfam" id="PF07859"/>
    </source>
</evidence>
<dbReference type="PANTHER" id="PTHR48081:SF17">
    <property type="entry name" value="ALPHA_BETA HYDROLASE FOLD-3 DOMAIN-CONTAINING PROTEIN"/>
    <property type="match status" value="1"/>
</dbReference>
<dbReference type="VEuPathDB" id="FungiDB:AO090009000511"/>
<dbReference type="Gene3D" id="3.40.50.1820">
    <property type="entry name" value="alpha/beta hydrolase"/>
    <property type="match status" value="1"/>
</dbReference>